<reference evidence="1 2" key="1">
    <citation type="submission" date="2016-08" db="EMBL/GenBank/DDBJ databases">
        <authorList>
            <person name="Seilhamer J.J."/>
        </authorList>
    </citation>
    <scope>NUCLEOTIDE SEQUENCE [LARGE SCALE GENOMIC DNA]</scope>
    <source>
        <strain evidence="1">Buetzberg</strain>
        <plasmid evidence="2">Plasmid ii</plasmid>
    </source>
</reference>
<evidence type="ECO:0008006" key="3">
    <source>
        <dbReference type="Google" id="ProtNLM"/>
    </source>
</evidence>
<gene>
    <name evidence="1" type="ORF">MCBB_PMCBBP0004</name>
</gene>
<dbReference type="AlphaFoldDB" id="A0A1D3L5L6"/>
<keyword evidence="2" id="KW-1185">Reference proteome</keyword>
<name>A0A1D3L5L6_9EURY</name>
<organism evidence="1 2">
    <name type="scientific">Methanobacterium congolense</name>
    <dbReference type="NCBI Taxonomy" id="118062"/>
    <lineage>
        <taxon>Archaea</taxon>
        <taxon>Methanobacteriati</taxon>
        <taxon>Methanobacteriota</taxon>
        <taxon>Methanomada group</taxon>
        <taxon>Methanobacteria</taxon>
        <taxon>Methanobacteriales</taxon>
        <taxon>Methanobacteriaceae</taxon>
        <taxon>Methanobacterium</taxon>
    </lineage>
</organism>
<evidence type="ECO:0000313" key="1">
    <source>
        <dbReference type="EMBL" id="SCG86914.1"/>
    </source>
</evidence>
<dbReference type="Pfam" id="PF12686">
    <property type="entry name" value="DUF3800"/>
    <property type="match status" value="1"/>
</dbReference>
<accession>A0A1D3L5L6</accession>
<sequence>MFLDESGDLGPKGSKYFVIAALAVEDPKKLDRIIKNMRRNKFKKELKGSHEIKANSSSTAVKEYMIKKLNKVPNATIYCIIFNKEHYLSNSKNYMDKNELYDCVAGALAREITLRDNTIIRIDKSKGKQFLRKRFDSYFKKNLNTNNRKVEIYHSESHAWSGLQFADIIAGSYFQKFEHDDGICVDLLDIKCNLHELKRK</sequence>
<protein>
    <recommendedName>
        <fullName evidence="3">DUF3800 domain-containing protein</fullName>
    </recommendedName>
</protein>
<proteinExistence type="predicted"/>
<dbReference type="KEGG" id="mcub:MCBB_PMCBBP0004"/>
<geneLocation type="plasmid" evidence="2">
    <name>ii</name>
</geneLocation>
<dbReference type="EMBL" id="LT607757">
    <property type="protein sequence ID" value="SCG86914.1"/>
    <property type="molecule type" value="Genomic_DNA"/>
</dbReference>
<evidence type="ECO:0000313" key="2">
    <source>
        <dbReference type="Proteomes" id="UP000094707"/>
    </source>
</evidence>
<dbReference type="InterPro" id="IPR024524">
    <property type="entry name" value="DUF3800"/>
</dbReference>
<dbReference type="Proteomes" id="UP000094707">
    <property type="component" value="Plasmid II"/>
</dbReference>